<organism evidence="1 2">
    <name type="scientific">Neophaeococcomyces mojaviensis</name>
    <dbReference type="NCBI Taxonomy" id="3383035"/>
    <lineage>
        <taxon>Eukaryota</taxon>
        <taxon>Fungi</taxon>
        <taxon>Dikarya</taxon>
        <taxon>Ascomycota</taxon>
        <taxon>Pezizomycotina</taxon>
        <taxon>Eurotiomycetes</taxon>
        <taxon>Chaetothyriomycetidae</taxon>
        <taxon>Chaetothyriales</taxon>
        <taxon>Chaetothyriales incertae sedis</taxon>
        <taxon>Neophaeococcomyces</taxon>
    </lineage>
</organism>
<keyword evidence="2" id="KW-1185">Reference proteome</keyword>
<sequence length="393" mass="44233">MIGRLLSYALTGVVTLTGTYAVFLTVLTIPYFQNHAIYLHGFKMTWGQDLNVPEQWGFMKNQVTPFSLTTSDKQKIHAWHILPLELYNKHQQELCQEPSGFVKDITTRLSFKLLRDDPEALLVIYLHGAGGTLGSGYRPPSYRAMYAGGPNKIHTIAIDYRGFGSSTGSPSETGLLLDASTLVRWATMEAQIPPSRIVLFAQSIGTAIGASLVRDLARQSPPVHFAGIVFVAPFSDAEALTSTYKIAGTIPLLSPLARFPILMKYFHGFIKDKLRTKDKLEDFVRTCEHSSIEIPKYDITIIHAEDDWDIHWSHSETLFWHAVNGSVVRGIAFDELDHIKQQNKTFLDFGGWAFEWRTDKGIIREEITKYGLHDRIMSYPIVSLAVLRAFGIK</sequence>
<evidence type="ECO:0000313" key="2">
    <source>
        <dbReference type="Proteomes" id="UP001172386"/>
    </source>
</evidence>
<proteinExistence type="predicted"/>
<protein>
    <submittedName>
        <fullName evidence="1">Uncharacterized protein</fullName>
    </submittedName>
</protein>
<comment type="caution">
    <text evidence="1">The sequence shown here is derived from an EMBL/GenBank/DDBJ whole genome shotgun (WGS) entry which is preliminary data.</text>
</comment>
<dbReference type="Proteomes" id="UP001172386">
    <property type="component" value="Unassembled WGS sequence"/>
</dbReference>
<name>A0ACC3A732_9EURO</name>
<dbReference type="EMBL" id="JAPDRQ010000078">
    <property type="protein sequence ID" value="KAJ9656386.1"/>
    <property type="molecule type" value="Genomic_DNA"/>
</dbReference>
<reference evidence="1" key="1">
    <citation type="submission" date="2022-10" db="EMBL/GenBank/DDBJ databases">
        <title>Culturing micro-colonial fungi from biological soil crusts in the Mojave desert and describing Neophaeococcomyces mojavensis, and introducing the new genera and species Taxawa tesnikishii.</title>
        <authorList>
            <person name="Kurbessoian T."/>
            <person name="Stajich J.E."/>
        </authorList>
    </citation>
    <scope>NUCLEOTIDE SEQUENCE</scope>
    <source>
        <strain evidence="1">JES_112</strain>
    </source>
</reference>
<accession>A0ACC3A732</accession>
<evidence type="ECO:0000313" key="1">
    <source>
        <dbReference type="EMBL" id="KAJ9656386.1"/>
    </source>
</evidence>
<gene>
    <name evidence="1" type="ORF">H2198_004964</name>
</gene>